<proteinExistence type="predicted"/>
<evidence type="ECO:0000313" key="4">
    <source>
        <dbReference type="Proteomes" id="UP001164506"/>
    </source>
</evidence>
<evidence type="ECO:0000256" key="2">
    <source>
        <dbReference type="SAM" id="Phobius"/>
    </source>
</evidence>
<reference evidence="3" key="1">
    <citation type="submission" date="2021-09" db="EMBL/GenBank/DDBJ databases">
        <title>Complete genome sequence and metabolic characterization of Streptomyces tanashiensis DSM 731 the producer of antibacterial Kalafungin and diverse secondary metabolites.</title>
        <authorList>
            <person name="Abbasi M.N."/>
            <person name="Anwar M.N."/>
            <person name="Alam K."/>
            <person name="Shoaib M."/>
            <person name="Lin Z."/>
            <person name="Hayat M."/>
            <person name="Ali M.I."/>
            <person name="Malik H.M.T."/>
            <person name="Ahmed I."/>
            <person name="Li A."/>
            <person name="Hailong Wang H."/>
            <person name="Zhang Y."/>
        </authorList>
    </citation>
    <scope>NUCLEOTIDE SEQUENCE</scope>
    <source>
        <strain evidence="3">Kala</strain>
    </source>
</reference>
<dbReference type="EMBL" id="CP084204">
    <property type="protein sequence ID" value="UZX26270.1"/>
    <property type="molecule type" value="Genomic_DNA"/>
</dbReference>
<organism evidence="3 4">
    <name type="scientific">Streptomyces tanashiensis</name>
    <dbReference type="NCBI Taxonomy" id="67367"/>
    <lineage>
        <taxon>Bacteria</taxon>
        <taxon>Bacillati</taxon>
        <taxon>Actinomycetota</taxon>
        <taxon>Actinomycetes</taxon>
        <taxon>Kitasatosporales</taxon>
        <taxon>Streptomycetaceae</taxon>
        <taxon>Streptomyces</taxon>
    </lineage>
</organism>
<keyword evidence="2" id="KW-1133">Transmembrane helix</keyword>
<sequence length="91" mass="9801">MTPQARRGAMDLAGGGDTMLDADNDDTGSSAEKDGDQPDRTPGRHRPGPEDHIWVAALVLIVVVLFLIGLLSNLDMNNAGTTGQDWETVWR</sequence>
<feature type="region of interest" description="Disordered" evidence="1">
    <location>
        <begin position="1"/>
        <end position="49"/>
    </location>
</feature>
<evidence type="ECO:0000313" key="3">
    <source>
        <dbReference type="EMBL" id="UZX26270.1"/>
    </source>
</evidence>
<evidence type="ECO:0000256" key="1">
    <source>
        <dbReference type="SAM" id="MobiDB-lite"/>
    </source>
</evidence>
<dbReference type="RefSeq" id="WP_190104699.1">
    <property type="nucleotide sequence ID" value="NZ_BMUH01000009.1"/>
</dbReference>
<name>A0ABY6R866_9ACTN</name>
<protein>
    <submittedName>
        <fullName evidence="3">Uncharacterized protein</fullName>
    </submittedName>
</protein>
<dbReference type="Proteomes" id="UP001164506">
    <property type="component" value="Chromosome"/>
</dbReference>
<accession>A0ABY6R866</accession>
<keyword evidence="4" id="KW-1185">Reference proteome</keyword>
<dbReference type="GeneID" id="95605543"/>
<keyword evidence="2" id="KW-0472">Membrane</keyword>
<gene>
    <name evidence="3" type="ORF">LDH80_38955</name>
</gene>
<feature type="compositionally biased region" description="Basic and acidic residues" evidence="1">
    <location>
        <begin position="31"/>
        <end position="49"/>
    </location>
</feature>
<keyword evidence="2" id="KW-0812">Transmembrane</keyword>
<feature type="transmembrane region" description="Helical" evidence="2">
    <location>
        <begin position="53"/>
        <end position="71"/>
    </location>
</feature>